<dbReference type="InterPro" id="IPR001932">
    <property type="entry name" value="PPM-type_phosphatase-like_dom"/>
</dbReference>
<evidence type="ECO:0000313" key="3">
    <source>
        <dbReference type="EMBL" id="QNB47542.1"/>
    </source>
</evidence>
<name>A0A7G6E638_THEFR</name>
<dbReference type="GO" id="GO:0016791">
    <property type="term" value="F:phosphatase activity"/>
    <property type="evidence" value="ECO:0007669"/>
    <property type="project" value="TreeGrafter"/>
</dbReference>
<dbReference type="PROSITE" id="PS50126">
    <property type="entry name" value="S1"/>
    <property type="match status" value="1"/>
</dbReference>
<organism evidence="3 4">
    <name type="scientific">Thermanaerosceptrum fracticalcis</name>
    <dbReference type="NCBI Taxonomy" id="1712410"/>
    <lineage>
        <taxon>Bacteria</taxon>
        <taxon>Bacillati</taxon>
        <taxon>Bacillota</taxon>
        <taxon>Clostridia</taxon>
        <taxon>Eubacteriales</taxon>
        <taxon>Peptococcaceae</taxon>
        <taxon>Thermanaerosceptrum</taxon>
    </lineage>
</organism>
<proteinExistence type="predicted"/>
<dbReference type="EMBL" id="CP045798">
    <property type="protein sequence ID" value="QNB47542.1"/>
    <property type="molecule type" value="Genomic_DNA"/>
</dbReference>
<reference evidence="3 4" key="1">
    <citation type="journal article" date="2019" name="Front. Microbiol.">
        <title>Thermoanaerosceptrum fracticalcis gen. nov. sp. nov., a Novel Fumarate-Fermenting Microorganism From a Deep Fractured Carbonate Aquifer of the US Great Basin.</title>
        <authorList>
            <person name="Hamilton-Brehm S.D."/>
            <person name="Stewart L.E."/>
            <person name="Zavarin M."/>
            <person name="Caldwell M."/>
            <person name="Lawson P.A."/>
            <person name="Onstott T.C."/>
            <person name="Grzymski J."/>
            <person name="Neveux I."/>
            <person name="Lollar B.S."/>
            <person name="Russell C.E."/>
            <person name="Moser D.P."/>
        </authorList>
    </citation>
    <scope>NUCLEOTIDE SEQUENCE [LARGE SCALE GENOMIC DNA]</scope>
    <source>
        <strain evidence="3 4">DRI-13</strain>
    </source>
</reference>
<keyword evidence="4" id="KW-1185">Reference proteome</keyword>
<dbReference type="PANTHER" id="PTHR43156">
    <property type="entry name" value="STAGE II SPORULATION PROTEIN E-RELATED"/>
    <property type="match status" value="1"/>
</dbReference>
<dbReference type="PANTHER" id="PTHR43156:SF2">
    <property type="entry name" value="STAGE II SPORULATION PROTEIN E"/>
    <property type="match status" value="1"/>
</dbReference>
<dbReference type="InterPro" id="IPR036457">
    <property type="entry name" value="PPM-type-like_dom_sf"/>
</dbReference>
<dbReference type="GO" id="GO:0003676">
    <property type="term" value="F:nucleic acid binding"/>
    <property type="evidence" value="ECO:0007669"/>
    <property type="project" value="InterPro"/>
</dbReference>
<dbReference type="AlphaFoldDB" id="A0A7G6E638"/>
<accession>A0A7G6E638</accession>
<sequence>MLKFALDTGIAGLAKKGEELCGDVVEIKKGQNSTVVVLSDGLGSGVKANILATLTSKIAANLLAKGVSLPEVVHTITETLPVCQKRKIAYSTFTVIQIDEEGGFQATQVDNPPVLLVRKSEIIPLTGKVKNIAGRNIMETSLKLSEGDIIILVSDGVTHAGIGALLPLGLGIDGLIKMLHNKINLLANAQEIAEEILEHCETFSALEPGDDITVVVLKLRKPVRGIMLSGPPLSEKDDSLVVEEFFTGERRRVVCGGTTANIVARERKADLVVDCFYDDPLIPPTASLPGVDLVTEGIITLTKVVEFLEKGAVHLKNKKDGASRLLRWLLECDEIELMVGLRVNPAHMKDDLPFHLGLRATLLQRLAGLLSERGKRVHIKWV</sequence>
<dbReference type="Proteomes" id="UP000515847">
    <property type="component" value="Chromosome"/>
</dbReference>
<gene>
    <name evidence="3" type="ORF">BR63_15390</name>
</gene>
<protein>
    <submittedName>
        <fullName evidence="3">SpoIIE family protein phosphatase</fullName>
    </submittedName>
</protein>
<evidence type="ECO:0000256" key="1">
    <source>
        <dbReference type="ARBA" id="ARBA00022801"/>
    </source>
</evidence>
<keyword evidence="1" id="KW-0378">Hydrolase</keyword>
<evidence type="ECO:0000313" key="4">
    <source>
        <dbReference type="Proteomes" id="UP000515847"/>
    </source>
</evidence>
<dbReference type="InterPro" id="IPR052016">
    <property type="entry name" value="Bact_Sigma-Reg"/>
</dbReference>
<evidence type="ECO:0000259" key="2">
    <source>
        <dbReference type="PROSITE" id="PS50126"/>
    </source>
</evidence>
<dbReference type="InterPro" id="IPR003029">
    <property type="entry name" value="S1_domain"/>
</dbReference>
<dbReference type="SMART" id="SM00331">
    <property type="entry name" value="PP2C_SIG"/>
    <property type="match status" value="1"/>
</dbReference>
<dbReference type="Gene3D" id="3.60.40.10">
    <property type="entry name" value="PPM-type phosphatase domain"/>
    <property type="match status" value="1"/>
</dbReference>
<dbReference type="Pfam" id="PF07228">
    <property type="entry name" value="SpoIIE"/>
    <property type="match status" value="1"/>
</dbReference>
<dbReference type="SUPFAM" id="SSF81606">
    <property type="entry name" value="PP2C-like"/>
    <property type="match status" value="1"/>
</dbReference>
<feature type="domain" description="S1 motif" evidence="2">
    <location>
        <begin position="147"/>
        <end position="231"/>
    </location>
</feature>
<dbReference type="KEGG" id="tfr:BR63_15390"/>